<dbReference type="Pfam" id="PF00294">
    <property type="entry name" value="PfkB"/>
    <property type="match status" value="1"/>
</dbReference>
<dbReference type="GO" id="GO:0016052">
    <property type="term" value="P:carbohydrate catabolic process"/>
    <property type="evidence" value="ECO:0007669"/>
    <property type="project" value="UniProtKB-ARBA"/>
</dbReference>
<dbReference type="GO" id="GO:0005829">
    <property type="term" value="C:cytosol"/>
    <property type="evidence" value="ECO:0007669"/>
    <property type="project" value="TreeGrafter"/>
</dbReference>
<evidence type="ECO:0000313" key="8">
    <source>
        <dbReference type="Proteomes" id="UP000284178"/>
    </source>
</evidence>
<dbReference type="GO" id="GO:0005524">
    <property type="term" value="F:ATP binding"/>
    <property type="evidence" value="ECO:0007669"/>
    <property type="project" value="UniProtKB-KW"/>
</dbReference>
<dbReference type="Gene3D" id="3.40.1190.20">
    <property type="match status" value="1"/>
</dbReference>
<name>A0A412G3I7_9FIRM</name>
<dbReference type="GO" id="GO:0044281">
    <property type="term" value="P:small molecule metabolic process"/>
    <property type="evidence" value="ECO:0007669"/>
    <property type="project" value="UniProtKB-ARBA"/>
</dbReference>
<dbReference type="GO" id="GO:0008443">
    <property type="term" value="F:phosphofructokinase activity"/>
    <property type="evidence" value="ECO:0007669"/>
    <property type="project" value="TreeGrafter"/>
</dbReference>
<evidence type="ECO:0000259" key="6">
    <source>
        <dbReference type="Pfam" id="PF00294"/>
    </source>
</evidence>
<comment type="caution">
    <text evidence="7">The sequence shown here is derived from an EMBL/GenBank/DDBJ whole genome shotgun (WGS) entry which is preliminary data.</text>
</comment>
<evidence type="ECO:0000256" key="3">
    <source>
        <dbReference type="ARBA" id="ARBA00022741"/>
    </source>
</evidence>
<protein>
    <submittedName>
        <fullName evidence="7">1-phosphofructokinase family hexose kinase</fullName>
    </submittedName>
</protein>
<reference evidence="7 8" key="1">
    <citation type="submission" date="2018-08" db="EMBL/GenBank/DDBJ databases">
        <title>A genome reference for cultivated species of the human gut microbiota.</title>
        <authorList>
            <person name="Zou Y."/>
            <person name="Xue W."/>
            <person name="Luo G."/>
        </authorList>
    </citation>
    <scope>NUCLEOTIDE SEQUENCE [LARGE SCALE GENOMIC DNA]</scope>
    <source>
        <strain evidence="7 8">AF24-29</strain>
    </source>
</reference>
<keyword evidence="4 7" id="KW-0418">Kinase</keyword>
<dbReference type="InterPro" id="IPR011611">
    <property type="entry name" value="PfkB_dom"/>
</dbReference>
<gene>
    <name evidence="7" type="ORF">DWY25_06775</name>
</gene>
<keyword evidence="2" id="KW-0808">Transferase</keyword>
<evidence type="ECO:0000256" key="4">
    <source>
        <dbReference type="ARBA" id="ARBA00022777"/>
    </source>
</evidence>
<proteinExistence type="inferred from homology"/>
<dbReference type="Proteomes" id="UP000284178">
    <property type="component" value="Unassembled WGS sequence"/>
</dbReference>
<dbReference type="InterPro" id="IPR029056">
    <property type="entry name" value="Ribokinase-like"/>
</dbReference>
<feature type="domain" description="Carbohydrate kinase PfkB" evidence="6">
    <location>
        <begin position="64"/>
        <end position="343"/>
    </location>
</feature>
<dbReference type="PANTHER" id="PTHR46566:SF1">
    <property type="entry name" value="1-PHOSPHOFRUCTOKINASE"/>
    <property type="match status" value="1"/>
</dbReference>
<evidence type="ECO:0000313" key="7">
    <source>
        <dbReference type="EMBL" id="RGR75111.1"/>
    </source>
</evidence>
<comment type="similarity">
    <text evidence="1">Belongs to the carbohydrate kinase PfkB family.</text>
</comment>
<dbReference type="EMBL" id="QRUP01000006">
    <property type="protein sequence ID" value="RGR75111.1"/>
    <property type="molecule type" value="Genomic_DNA"/>
</dbReference>
<evidence type="ECO:0000256" key="1">
    <source>
        <dbReference type="ARBA" id="ARBA00010688"/>
    </source>
</evidence>
<keyword evidence="3" id="KW-0547">Nucleotide-binding</keyword>
<dbReference type="FunFam" id="3.40.1190.20:FF:000001">
    <property type="entry name" value="Phosphofructokinase"/>
    <property type="match status" value="1"/>
</dbReference>
<keyword evidence="5" id="KW-0067">ATP-binding</keyword>
<accession>A0A412G3I7</accession>
<dbReference type="NCBIfam" id="TIGR03168">
    <property type="entry name" value="1-PFK"/>
    <property type="match status" value="1"/>
</dbReference>
<dbReference type="InterPro" id="IPR017583">
    <property type="entry name" value="Tagatose/fructose_Pkinase"/>
</dbReference>
<organism evidence="7 8">
    <name type="scientific">Holdemania filiformis</name>
    <dbReference type="NCBI Taxonomy" id="61171"/>
    <lineage>
        <taxon>Bacteria</taxon>
        <taxon>Bacillati</taxon>
        <taxon>Bacillota</taxon>
        <taxon>Erysipelotrichia</taxon>
        <taxon>Erysipelotrichales</taxon>
        <taxon>Erysipelotrichaceae</taxon>
        <taxon>Holdemania</taxon>
    </lineage>
</organism>
<sequence length="365" mass="41298">MTDAAESSVFPDRTLFLPFVLKEGQISELIGNSFRILPFPEPECAKINSRERGFFMIYTCTLNPSLDYYMEFDKVELGKTNRSSLEYYEAGGKGINVSIVLNNLMIPSRALGFVGGFTKDFFISLLQKYEYIEPVFTFIEGHTRINVKVKGDLLETELNAKGPSITEEDMRMMLRRVERLNRSDIFVLSGNCPDNLVDLTEKMIQLCIENDVKFVLDVNHELLLRLLKYKPFLVRPNIEDLETMFDEVIADQKQLIHAGRRCAELGAENVILMMGKDGSLLINQDGVYHANSIDAEVVNSVGAADSMIAGFVMNYLRSRDIITTFKYANCCGIATAFSKGMATREKIESLYDEILVTKIDENEEA</sequence>
<dbReference type="CDD" id="cd01164">
    <property type="entry name" value="FruK_PfkB_like"/>
    <property type="match status" value="1"/>
</dbReference>
<evidence type="ECO:0000256" key="2">
    <source>
        <dbReference type="ARBA" id="ARBA00022679"/>
    </source>
</evidence>
<dbReference type="SUPFAM" id="SSF53613">
    <property type="entry name" value="Ribokinase-like"/>
    <property type="match status" value="1"/>
</dbReference>
<evidence type="ECO:0000256" key="5">
    <source>
        <dbReference type="ARBA" id="ARBA00022840"/>
    </source>
</evidence>
<dbReference type="PANTHER" id="PTHR46566">
    <property type="entry name" value="1-PHOSPHOFRUCTOKINASE-RELATED"/>
    <property type="match status" value="1"/>
</dbReference>
<keyword evidence="8" id="KW-1185">Reference proteome</keyword>
<dbReference type="AlphaFoldDB" id="A0A412G3I7"/>